<feature type="compositionally biased region" description="Polar residues" evidence="3">
    <location>
        <begin position="170"/>
        <end position="183"/>
    </location>
</feature>
<keyword evidence="2" id="KW-0539">Nucleus</keyword>
<dbReference type="AlphaFoldDB" id="A0AAV4Y2N7"/>
<evidence type="ECO:0000256" key="3">
    <source>
        <dbReference type="SAM" id="MobiDB-lite"/>
    </source>
</evidence>
<feature type="compositionally biased region" description="Basic and acidic residues" evidence="3">
    <location>
        <begin position="475"/>
        <end position="497"/>
    </location>
</feature>
<dbReference type="InterPro" id="IPR009057">
    <property type="entry name" value="Homeodomain-like_sf"/>
</dbReference>
<dbReference type="Pfam" id="PF13907">
    <property type="entry name" value="CHD1-like_C"/>
    <property type="match status" value="1"/>
</dbReference>
<evidence type="ECO:0000313" key="5">
    <source>
        <dbReference type="EMBL" id="GIZ00656.1"/>
    </source>
</evidence>
<evidence type="ECO:0000313" key="6">
    <source>
        <dbReference type="Proteomes" id="UP001054945"/>
    </source>
</evidence>
<feature type="compositionally biased region" description="Basic and acidic residues" evidence="3">
    <location>
        <begin position="452"/>
        <end position="464"/>
    </location>
</feature>
<sequence length="612" mass="71101">MELQPLDIIIPSEPEERKGWVLNEHCKDAHFDVPWTIEDDSNLLKGVYEHGMGNWESIKMDQDLELGDKILPDGEQKPQAKNLQTRCDYLLKILKRITQSRSGTDAPPKLKRGRKPKADKIQSSKFLSKAFVDNDDSDASLNSTPTKENKPRVKKIKSENSVLDDKSNKDNISTVIKPSVQNDADSEIKKKKHDKTDKPKKEKKEKKEKHKESSHSKEKKKSKIPPVMHYTANAEPQIIDNTDRELQEEVFNECKEQMRPVKKYLMRLDFKGLDITEEEKTKRFSQFLLKIGRKISEILKGYQDPEKVKEWRSNLWIFVSNFTEQNAKQLYKIYRQTIKDMEVPRPASSSEPKKGNENMERKSILDTNPKQMHDKPSSSKHRSSSSMKRHADDDSSRKSDRPLKKKYSDSTNDRKIVERRDSFSDSRSSDKGLLPQKSPSNSYSTPHHGYSNHRDNSSKMKMDRWNNSPHPGNWPKDRYSNDYNKRDHYRNYPRDEGNNFSRGKPHRDYPYPPQDRHNNRYHSGGQHGSFSHYNMHQSSYSGTAQPPPAHSGYNYGSRPAMHPHSPTSQPTAPPGVDHHGDSYSSYQGHADSWRRRSDDHRKDHGSRDYKKN</sequence>
<dbReference type="GO" id="GO:0005634">
    <property type="term" value="C:nucleus"/>
    <property type="evidence" value="ECO:0007669"/>
    <property type="project" value="UniProtKB-SubCell"/>
</dbReference>
<dbReference type="Gene3D" id="1.10.10.60">
    <property type="entry name" value="Homeodomain-like"/>
    <property type="match status" value="1"/>
</dbReference>
<dbReference type="EMBL" id="BPLR01018573">
    <property type="protein sequence ID" value="GIZ00656.1"/>
    <property type="molecule type" value="Genomic_DNA"/>
</dbReference>
<comment type="subcellular location">
    <subcellularLocation>
        <location evidence="1">Nucleus</location>
    </subcellularLocation>
</comment>
<proteinExistence type="predicted"/>
<dbReference type="InterPro" id="IPR056302">
    <property type="entry name" value="CHD1-2/Hrp3_HTH"/>
</dbReference>
<feature type="compositionally biased region" description="Basic and acidic residues" evidence="3">
    <location>
        <begin position="591"/>
        <end position="612"/>
    </location>
</feature>
<dbReference type="PANTHER" id="PTHR21765">
    <property type="entry name" value="SIMILAR TO CHROMODOMAIN-HELICASE-DNA-BINDING PROTEIN 1 (CHD-1)"/>
    <property type="match status" value="1"/>
</dbReference>
<feature type="compositionally biased region" description="Polar residues" evidence="3">
    <location>
        <begin position="528"/>
        <end position="544"/>
    </location>
</feature>
<feature type="region of interest" description="Disordered" evidence="3">
    <location>
        <begin position="101"/>
        <end position="223"/>
    </location>
</feature>
<accession>A0AAV4Y2N7</accession>
<evidence type="ECO:0000256" key="2">
    <source>
        <dbReference type="ARBA" id="ARBA00023242"/>
    </source>
</evidence>
<dbReference type="Pfam" id="PF23588">
    <property type="entry name" value="HTH_CHD1_Hrp3"/>
    <property type="match status" value="1"/>
</dbReference>
<feature type="compositionally biased region" description="Basic and acidic residues" evidence="3">
    <location>
        <begin position="389"/>
        <end position="430"/>
    </location>
</feature>
<dbReference type="PANTHER" id="PTHR21765:SF1">
    <property type="entry name" value="CHD1 HELICAL C-TERMINAL DOMAIN CONTAINING PROTEIN 1"/>
    <property type="match status" value="1"/>
</dbReference>
<dbReference type="InterPro" id="IPR039880">
    <property type="entry name" value="CHCT1-like"/>
</dbReference>
<feature type="domain" description="Chromodomain-helicase-DNA-binding protein 1-like C-terminal" evidence="4">
    <location>
        <begin position="234"/>
        <end position="337"/>
    </location>
</feature>
<gene>
    <name evidence="5" type="primary">Chd1</name>
    <name evidence="5" type="ORF">CEXT_401961</name>
</gene>
<comment type="caution">
    <text evidence="5">The sequence shown here is derived from an EMBL/GenBank/DDBJ whole genome shotgun (WGS) entry which is preliminary data.</text>
</comment>
<organism evidence="5 6">
    <name type="scientific">Caerostris extrusa</name>
    <name type="common">Bark spider</name>
    <name type="synonym">Caerostris bankana</name>
    <dbReference type="NCBI Taxonomy" id="172846"/>
    <lineage>
        <taxon>Eukaryota</taxon>
        <taxon>Metazoa</taxon>
        <taxon>Ecdysozoa</taxon>
        <taxon>Arthropoda</taxon>
        <taxon>Chelicerata</taxon>
        <taxon>Arachnida</taxon>
        <taxon>Araneae</taxon>
        <taxon>Araneomorphae</taxon>
        <taxon>Entelegynae</taxon>
        <taxon>Araneoidea</taxon>
        <taxon>Araneidae</taxon>
        <taxon>Caerostris</taxon>
    </lineage>
</organism>
<dbReference type="InterPro" id="IPR025260">
    <property type="entry name" value="CHD1-like_C"/>
</dbReference>
<feature type="region of interest" description="Disordered" evidence="3">
    <location>
        <begin position="342"/>
        <end position="612"/>
    </location>
</feature>
<feature type="compositionally biased region" description="Basic and acidic residues" evidence="3">
    <location>
        <begin position="506"/>
        <end position="518"/>
    </location>
</feature>
<dbReference type="SMART" id="SM01176">
    <property type="entry name" value="DUF4208"/>
    <property type="match status" value="1"/>
</dbReference>
<reference evidence="5 6" key="1">
    <citation type="submission" date="2021-06" db="EMBL/GenBank/DDBJ databases">
        <title>Caerostris extrusa draft genome.</title>
        <authorList>
            <person name="Kono N."/>
            <person name="Arakawa K."/>
        </authorList>
    </citation>
    <scope>NUCLEOTIDE SEQUENCE [LARGE SCALE GENOMIC DNA]</scope>
</reference>
<name>A0AAV4Y2N7_CAEEX</name>
<dbReference type="Proteomes" id="UP001054945">
    <property type="component" value="Unassembled WGS sequence"/>
</dbReference>
<evidence type="ECO:0000259" key="4">
    <source>
        <dbReference type="SMART" id="SM01176"/>
    </source>
</evidence>
<dbReference type="SUPFAM" id="SSF46689">
    <property type="entry name" value="Homeodomain-like"/>
    <property type="match status" value="1"/>
</dbReference>
<evidence type="ECO:0000256" key="1">
    <source>
        <dbReference type="ARBA" id="ARBA00004123"/>
    </source>
</evidence>
<feature type="compositionally biased region" description="Basic and acidic residues" evidence="3">
    <location>
        <begin position="351"/>
        <end position="364"/>
    </location>
</feature>
<keyword evidence="6" id="KW-1185">Reference proteome</keyword>
<protein>
    <submittedName>
        <fullName evidence="5">Chromodomain-helicase-DNA-binding protein 1</fullName>
    </submittedName>
</protein>